<dbReference type="Gene3D" id="3.30.420.10">
    <property type="entry name" value="Ribonuclease H-like superfamily/Ribonuclease H"/>
    <property type="match status" value="1"/>
</dbReference>
<accession>D5GBJ9</accession>
<dbReference type="eggNOG" id="ENOG502QTQR">
    <property type="taxonomic scope" value="Eukaryota"/>
</dbReference>
<dbReference type="GeneID" id="9185440"/>
<dbReference type="PANTHER" id="PTHR28083">
    <property type="entry name" value="GOOD FOR FULL DBP5 ACTIVITY PROTEIN 2"/>
    <property type="match status" value="1"/>
</dbReference>
<dbReference type="SUPFAM" id="SSF53098">
    <property type="entry name" value="Ribonuclease H-like"/>
    <property type="match status" value="1"/>
</dbReference>
<dbReference type="KEGG" id="tml:GSTUM_00005669001"/>
<organism evidence="2 3">
    <name type="scientific">Tuber melanosporum (strain Mel28)</name>
    <name type="common">Perigord black truffle</name>
    <dbReference type="NCBI Taxonomy" id="656061"/>
    <lineage>
        <taxon>Eukaryota</taxon>
        <taxon>Fungi</taxon>
        <taxon>Dikarya</taxon>
        <taxon>Ascomycota</taxon>
        <taxon>Pezizomycotina</taxon>
        <taxon>Pezizomycetes</taxon>
        <taxon>Pezizales</taxon>
        <taxon>Tuberaceae</taxon>
        <taxon>Tuber</taxon>
    </lineage>
</organism>
<dbReference type="AlphaFoldDB" id="D5GBJ9"/>
<dbReference type="InterPro" id="IPR040151">
    <property type="entry name" value="Gfd2/YDR514C-like"/>
</dbReference>
<dbReference type="Pfam" id="PF21762">
    <property type="entry name" value="DEDDh_C"/>
    <property type="match status" value="1"/>
</dbReference>
<evidence type="ECO:0000313" key="3">
    <source>
        <dbReference type="Proteomes" id="UP000006911"/>
    </source>
</evidence>
<name>D5GBJ9_TUBMM</name>
<dbReference type="GO" id="GO:0003676">
    <property type="term" value="F:nucleic acid binding"/>
    <property type="evidence" value="ECO:0007669"/>
    <property type="project" value="InterPro"/>
</dbReference>
<proteinExistence type="predicted"/>
<dbReference type="STRING" id="656061.D5GBJ9"/>
<dbReference type="Proteomes" id="UP000006911">
    <property type="component" value="Unassembled WGS sequence"/>
</dbReference>
<dbReference type="OMA" id="RIGECFR"/>
<gene>
    <name evidence="2" type="ORF">GSTUM_00005669001</name>
</gene>
<keyword evidence="3" id="KW-1185">Reference proteome</keyword>
<dbReference type="RefSeq" id="XP_002837814.1">
    <property type="nucleotide sequence ID" value="XM_002837768.1"/>
</dbReference>
<sequence>MNSFVEYKTLKSFPYKFLTKADQHVVSRFFDSNPFHAYGWRIYIYETAVSETILIPWDQIDRFFKEIAAETGIHLFQNFPAKKISYKLDSNEDAPALMGDFKSKEELDELLQQFGTSSGKGPIKKNSTPKSRRNAARRLQAMETWKSQVSSARNHLKYDQQDLENGVKIAFPVFVSIDVEAFEHNHNIITEIGISTLDTAELPPTQENAMTRETVLKAIQDSFGLSNAPLRRSDAVIDLIKSYHFRVSENRNMRNGQFVTDAADYFMFGDSEFVSLTELPKRIGECFRHFDSHGEKRGIVLVGHDVKTDVDFLMAVGYNVGNISGLEVIDTTCMWKAVMGDFQSKGLGSMLHDLSIDFRHLHNAGNDAAYTLQALVKMAEIGLPIEGGNGDNVKPAPNLYRPIWQKAENIQIGFADEDDNRPANILPPKKPIAKYVAEAGSSSEGSGSEHERRWLGLTARQFPETLFCCDFHLFFFSLSKFSHYHLS</sequence>
<evidence type="ECO:0000259" key="1">
    <source>
        <dbReference type="Pfam" id="PF21762"/>
    </source>
</evidence>
<dbReference type="InterPro" id="IPR012337">
    <property type="entry name" value="RNaseH-like_sf"/>
</dbReference>
<evidence type="ECO:0000313" key="2">
    <source>
        <dbReference type="EMBL" id="CAZ82005.1"/>
    </source>
</evidence>
<protein>
    <submittedName>
        <fullName evidence="2">(Perigord truffle) hypothetical protein</fullName>
    </submittedName>
</protein>
<dbReference type="GO" id="GO:0005634">
    <property type="term" value="C:nucleus"/>
    <property type="evidence" value="ECO:0007669"/>
    <property type="project" value="TreeGrafter"/>
</dbReference>
<dbReference type="InterPro" id="IPR036397">
    <property type="entry name" value="RNaseH_sf"/>
</dbReference>
<dbReference type="PANTHER" id="PTHR28083:SF1">
    <property type="entry name" value="GOOD FOR FULL DBP5 ACTIVITY PROTEIN 2"/>
    <property type="match status" value="1"/>
</dbReference>
<dbReference type="InterPro" id="IPR048519">
    <property type="entry name" value="Gfd2/YDR514C-like_C"/>
</dbReference>
<dbReference type="HOGENOM" id="CLU_016815_4_0_1"/>
<dbReference type="EMBL" id="FN430097">
    <property type="protein sequence ID" value="CAZ82005.1"/>
    <property type="molecule type" value="Genomic_DNA"/>
</dbReference>
<reference evidence="2 3" key="1">
    <citation type="journal article" date="2010" name="Nature">
        <title>Perigord black truffle genome uncovers evolutionary origins and mechanisms of symbiosis.</title>
        <authorList>
            <person name="Martin F."/>
            <person name="Kohler A."/>
            <person name="Murat C."/>
            <person name="Balestrini R."/>
            <person name="Coutinho P.M."/>
            <person name="Jaillon O."/>
            <person name="Montanini B."/>
            <person name="Morin E."/>
            <person name="Noel B."/>
            <person name="Percudani R."/>
            <person name="Porcel B."/>
            <person name="Rubini A."/>
            <person name="Amicucci A."/>
            <person name="Amselem J."/>
            <person name="Anthouard V."/>
            <person name="Arcioni S."/>
            <person name="Artiguenave F."/>
            <person name="Aury J.M."/>
            <person name="Ballario P."/>
            <person name="Bolchi A."/>
            <person name="Brenna A."/>
            <person name="Brun A."/>
            <person name="Buee M."/>
            <person name="Cantarel B."/>
            <person name="Chevalier G."/>
            <person name="Couloux A."/>
            <person name="Da Silva C."/>
            <person name="Denoeud F."/>
            <person name="Duplessis S."/>
            <person name="Ghignone S."/>
            <person name="Hilselberger B."/>
            <person name="Iotti M."/>
            <person name="Marcais B."/>
            <person name="Mello A."/>
            <person name="Miranda M."/>
            <person name="Pacioni G."/>
            <person name="Quesneville H."/>
            <person name="Riccioni C."/>
            <person name="Ruotolo R."/>
            <person name="Splivallo R."/>
            <person name="Stocchi V."/>
            <person name="Tisserant E."/>
            <person name="Viscomi A.R."/>
            <person name="Zambonelli A."/>
            <person name="Zampieri E."/>
            <person name="Henrissat B."/>
            <person name="Lebrun M.H."/>
            <person name="Paolocci F."/>
            <person name="Bonfante P."/>
            <person name="Ottonello S."/>
            <person name="Wincker P."/>
        </authorList>
    </citation>
    <scope>NUCLEOTIDE SEQUENCE [LARGE SCALE GENOMIC DNA]</scope>
    <source>
        <strain evidence="2 3">Mel28</strain>
    </source>
</reference>
<dbReference type="InParanoid" id="D5GBJ9"/>
<feature type="domain" description="Gfd2/YDR514C-like C-terminal" evidence="1">
    <location>
        <begin position="173"/>
        <end position="378"/>
    </location>
</feature>